<protein>
    <recommendedName>
        <fullName evidence="6">Mce-associated membrane protein</fullName>
    </recommendedName>
</protein>
<dbReference type="AlphaFoldDB" id="A0A4D4J4C6"/>
<evidence type="ECO:0000313" key="5">
    <source>
        <dbReference type="Proteomes" id="UP000298860"/>
    </source>
</evidence>
<evidence type="ECO:0008006" key="6">
    <source>
        <dbReference type="Google" id="ProtNLM"/>
    </source>
</evidence>
<dbReference type="Proteomes" id="UP000298860">
    <property type="component" value="Unassembled WGS sequence"/>
</dbReference>
<dbReference type="GO" id="GO:0016020">
    <property type="term" value="C:membrane"/>
    <property type="evidence" value="ECO:0007669"/>
    <property type="project" value="UniProtKB-SubCell"/>
</dbReference>
<dbReference type="PANTHER" id="PTHR37042:SF4">
    <property type="entry name" value="OUTER MEMBRANE PROTEIN RV1973"/>
    <property type="match status" value="1"/>
</dbReference>
<reference evidence="5" key="1">
    <citation type="submission" date="2019-04" db="EMBL/GenBank/DDBJ databases">
        <title>Draft genome sequence of Pseudonocardiaceae bacterium SL3-2-4.</title>
        <authorList>
            <person name="Ningsih F."/>
            <person name="Yokota A."/>
            <person name="Sakai Y."/>
            <person name="Nanatani K."/>
            <person name="Yabe S."/>
            <person name="Oetari A."/>
            <person name="Sjamsuridzal W."/>
        </authorList>
    </citation>
    <scope>NUCLEOTIDE SEQUENCE [LARGE SCALE GENOMIC DNA]</scope>
    <source>
        <strain evidence="5">SL3-2-4</strain>
    </source>
</reference>
<comment type="caution">
    <text evidence="4">The sequence shown here is derived from an EMBL/GenBank/DDBJ whole genome shotgun (WGS) entry which is preliminary data.</text>
</comment>
<sequence>MDTQRETDRHRLRRNLVLVSATLAAAAAVCAAIFGWSWWSAAHDESLQFARDRDDVLRIGQQDIVNFNTLNYKNVDAGLNQWLDSSTGQLHDEIAQGKDDSKKRIQDAKTTTTAKVVDAAVTQLDDRAGTATLIALVDTVVTPEGGQAVTKRNEFQAAMTRTPSGWKISALGPVPVGSAGS</sequence>
<evidence type="ECO:0000256" key="1">
    <source>
        <dbReference type="ARBA" id="ARBA00004370"/>
    </source>
</evidence>
<keyword evidence="3" id="KW-1133">Transmembrane helix</keyword>
<gene>
    <name evidence="4" type="ORF">GTS_09990</name>
</gene>
<keyword evidence="5" id="KW-1185">Reference proteome</keyword>
<keyword evidence="2 3" id="KW-0472">Membrane</keyword>
<dbReference type="RefSeq" id="WP_225978095.1">
    <property type="nucleotide sequence ID" value="NZ_BJFL01000003.1"/>
</dbReference>
<evidence type="ECO:0000256" key="2">
    <source>
        <dbReference type="ARBA" id="ARBA00023136"/>
    </source>
</evidence>
<comment type="subcellular location">
    <subcellularLocation>
        <location evidence="1">Membrane</location>
    </subcellularLocation>
</comment>
<evidence type="ECO:0000313" key="4">
    <source>
        <dbReference type="EMBL" id="GDY29366.1"/>
    </source>
</evidence>
<dbReference type="EMBL" id="BJFL01000003">
    <property type="protein sequence ID" value="GDY29366.1"/>
    <property type="molecule type" value="Genomic_DNA"/>
</dbReference>
<accession>A0A4D4J4C6</accession>
<name>A0A4D4J4C6_9PSEU</name>
<organism evidence="4 5">
    <name type="scientific">Gandjariella thermophila</name>
    <dbReference type="NCBI Taxonomy" id="1931992"/>
    <lineage>
        <taxon>Bacteria</taxon>
        <taxon>Bacillati</taxon>
        <taxon>Actinomycetota</taxon>
        <taxon>Actinomycetes</taxon>
        <taxon>Pseudonocardiales</taxon>
        <taxon>Pseudonocardiaceae</taxon>
        <taxon>Gandjariella</taxon>
    </lineage>
</organism>
<proteinExistence type="predicted"/>
<dbReference type="PANTHER" id="PTHR37042">
    <property type="entry name" value="OUTER MEMBRANE PROTEIN RV1973"/>
    <property type="match status" value="1"/>
</dbReference>
<feature type="transmembrane region" description="Helical" evidence="3">
    <location>
        <begin position="16"/>
        <end position="39"/>
    </location>
</feature>
<keyword evidence="3" id="KW-0812">Transmembrane</keyword>
<evidence type="ECO:0000256" key="3">
    <source>
        <dbReference type="SAM" id="Phobius"/>
    </source>
</evidence>